<keyword evidence="2" id="KW-1185">Reference proteome</keyword>
<dbReference type="AlphaFoldDB" id="A0A6A1VKN3"/>
<dbReference type="Proteomes" id="UP000516437">
    <property type="component" value="Chromosome 5"/>
</dbReference>
<comment type="caution">
    <text evidence="1">The sequence shown here is derived from an EMBL/GenBank/DDBJ whole genome shotgun (WGS) entry which is preliminary data.</text>
</comment>
<sequence>MCQIGSSPGFEDGEFESAKLFRPAASFYDAIEDCLYFVDSENHAIRRADLQRRILETLHPSSNNNKTSNSLWTWITNKLGLGRTVDTKSEESDSQSLMFPWHLMKSTDDTFIILNRSFDTLWVMDFTSGEIKEAVQGFPKLWETSRQQIMEKVSILQQIPYDGLQAQIDTSCSPEGLPYAGLLSSLTILQNHVVICDTVGQRILKIDIGSGVASNIQFSNFGMLGLPYWLSSPLERVSAAVHGLWGEQINHLQCFRLLPGRIDIQVNVDIPEDAELVEPLQEGCIWRQARGAATEVSGVEVVAGFSEKVGVAQQWYDELDNLAFSTPEPDFNDEDVITTEDNKFQDKSININCAVNTSPGTSEAPLMCPSSTNYSLPTQVIVCAALYLKLRRKPDLQEDNQETYAARIFDILYPERTGRTESDSFIHFLLKSNGDLRDLIFTKSLHVRIKLDTLDHPKALNGKDIILTDSSVEVNVSGG</sequence>
<dbReference type="OrthoDB" id="273823at2759"/>
<evidence type="ECO:0000313" key="2">
    <source>
        <dbReference type="Proteomes" id="UP000516437"/>
    </source>
</evidence>
<evidence type="ECO:0000313" key="1">
    <source>
        <dbReference type="EMBL" id="KAB1213469.1"/>
    </source>
</evidence>
<accession>A0A6A1VKN3</accession>
<name>A0A6A1VKN3_9ROSI</name>
<reference evidence="1 2" key="1">
    <citation type="journal article" date="2019" name="Plant Biotechnol. J.">
        <title>The red bayberry genome and genetic basis of sex determination.</title>
        <authorList>
            <person name="Jia H.M."/>
            <person name="Jia H.J."/>
            <person name="Cai Q.L."/>
            <person name="Wang Y."/>
            <person name="Zhao H.B."/>
            <person name="Yang W.F."/>
            <person name="Wang G.Y."/>
            <person name="Li Y.H."/>
            <person name="Zhan D.L."/>
            <person name="Shen Y.T."/>
            <person name="Niu Q.F."/>
            <person name="Chang L."/>
            <person name="Qiu J."/>
            <person name="Zhao L."/>
            <person name="Xie H.B."/>
            <person name="Fu W.Y."/>
            <person name="Jin J."/>
            <person name="Li X.W."/>
            <person name="Jiao Y."/>
            <person name="Zhou C.C."/>
            <person name="Tu T."/>
            <person name="Chai C.Y."/>
            <person name="Gao J.L."/>
            <person name="Fan L.J."/>
            <person name="van de Weg E."/>
            <person name="Wang J.Y."/>
            <person name="Gao Z.S."/>
        </authorList>
    </citation>
    <scope>NUCLEOTIDE SEQUENCE [LARGE SCALE GENOMIC DNA]</scope>
    <source>
        <tissue evidence="1">Leaves</tissue>
    </source>
</reference>
<protein>
    <recommendedName>
        <fullName evidence="3">NHL repeat-containing protein 2</fullName>
    </recommendedName>
</protein>
<dbReference type="PANTHER" id="PTHR46388">
    <property type="entry name" value="NHL REPEAT-CONTAINING PROTEIN 2"/>
    <property type="match status" value="1"/>
</dbReference>
<organism evidence="1 2">
    <name type="scientific">Morella rubra</name>
    <name type="common">Chinese bayberry</name>
    <dbReference type="NCBI Taxonomy" id="262757"/>
    <lineage>
        <taxon>Eukaryota</taxon>
        <taxon>Viridiplantae</taxon>
        <taxon>Streptophyta</taxon>
        <taxon>Embryophyta</taxon>
        <taxon>Tracheophyta</taxon>
        <taxon>Spermatophyta</taxon>
        <taxon>Magnoliopsida</taxon>
        <taxon>eudicotyledons</taxon>
        <taxon>Gunneridae</taxon>
        <taxon>Pentapetalae</taxon>
        <taxon>rosids</taxon>
        <taxon>fabids</taxon>
        <taxon>Fagales</taxon>
        <taxon>Myricaceae</taxon>
        <taxon>Morella</taxon>
    </lineage>
</organism>
<gene>
    <name evidence="1" type="ORF">CJ030_MR5G003461</name>
</gene>
<dbReference type="PANTHER" id="PTHR46388:SF3">
    <property type="entry name" value="DUF1618 DOMAIN-CONTAINING PROTEIN"/>
    <property type="match status" value="1"/>
</dbReference>
<evidence type="ECO:0008006" key="3">
    <source>
        <dbReference type="Google" id="ProtNLM"/>
    </source>
</evidence>
<dbReference type="SUPFAM" id="SSF63825">
    <property type="entry name" value="YWTD domain"/>
    <property type="match status" value="1"/>
</dbReference>
<proteinExistence type="predicted"/>
<dbReference type="EMBL" id="RXIC02000023">
    <property type="protein sequence ID" value="KAB1213469.1"/>
    <property type="molecule type" value="Genomic_DNA"/>
</dbReference>